<sequence>MSLSQPISSRRGNRQRSRHFHDEKKLLLLLPLLFFLLLLPLPLNLKQNKNWLWDLAPLAKPDWDQSPCNRPFLSRHCNYFPSSTSAWPESRVVVGCFSATVTLVLGPTI</sequence>
<reference evidence="1 2" key="1">
    <citation type="submission" date="2024-04" db="EMBL/GenBank/DDBJ databases">
        <authorList>
            <person name="Fracassetti M."/>
        </authorList>
    </citation>
    <scope>NUCLEOTIDE SEQUENCE [LARGE SCALE GENOMIC DNA]</scope>
</reference>
<keyword evidence="2" id="KW-1185">Reference proteome</keyword>
<gene>
    <name evidence="1" type="ORF">LTRI10_LOCUS15485</name>
</gene>
<organism evidence="1 2">
    <name type="scientific">Linum trigynum</name>
    <dbReference type="NCBI Taxonomy" id="586398"/>
    <lineage>
        <taxon>Eukaryota</taxon>
        <taxon>Viridiplantae</taxon>
        <taxon>Streptophyta</taxon>
        <taxon>Embryophyta</taxon>
        <taxon>Tracheophyta</taxon>
        <taxon>Spermatophyta</taxon>
        <taxon>Magnoliopsida</taxon>
        <taxon>eudicotyledons</taxon>
        <taxon>Gunneridae</taxon>
        <taxon>Pentapetalae</taxon>
        <taxon>rosids</taxon>
        <taxon>fabids</taxon>
        <taxon>Malpighiales</taxon>
        <taxon>Linaceae</taxon>
        <taxon>Linum</taxon>
    </lineage>
</organism>
<dbReference type="EMBL" id="OZ034816">
    <property type="protein sequence ID" value="CAL1373562.1"/>
    <property type="molecule type" value="Genomic_DNA"/>
</dbReference>
<dbReference type="AlphaFoldDB" id="A0AAV2DJJ8"/>
<name>A0AAV2DJJ8_9ROSI</name>
<dbReference type="Proteomes" id="UP001497516">
    <property type="component" value="Chromosome 3"/>
</dbReference>
<evidence type="ECO:0000313" key="1">
    <source>
        <dbReference type="EMBL" id="CAL1373562.1"/>
    </source>
</evidence>
<evidence type="ECO:0000313" key="2">
    <source>
        <dbReference type="Proteomes" id="UP001497516"/>
    </source>
</evidence>
<proteinExistence type="predicted"/>
<accession>A0AAV2DJJ8</accession>
<protein>
    <submittedName>
        <fullName evidence="1">Uncharacterized protein</fullName>
    </submittedName>
</protein>